<dbReference type="STRING" id="1760988.SAMN02949497_2326"/>
<dbReference type="InterPro" id="IPR000801">
    <property type="entry name" value="Esterase-like"/>
</dbReference>
<protein>
    <submittedName>
        <fullName evidence="1">Predicted hydrolase of the alpha/beta superfamily</fullName>
    </submittedName>
</protein>
<name>A0A1Y6CXB5_9GAMM</name>
<keyword evidence="2" id="KW-1185">Reference proteome</keyword>
<dbReference type="Gene3D" id="3.40.50.1820">
    <property type="entry name" value="alpha/beta hydrolase"/>
    <property type="match status" value="1"/>
</dbReference>
<dbReference type="PANTHER" id="PTHR48098">
    <property type="entry name" value="ENTEROCHELIN ESTERASE-RELATED"/>
    <property type="match status" value="1"/>
</dbReference>
<gene>
    <name evidence="1" type="ORF">SAMN02949497_2326</name>
</gene>
<proteinExistence type="predicted"/>
<dbReference type="PANTHER" id="PTHR48098:SF6">
    <property type="entry name" value="FERRI-BACILLIBACTIN ESTERASE BESA"/>
    <property type="match status" value="1"/>
</dbReference>
<accession>A0A1Y6CXB5</accession>
<dbReference type="AlphaFoldDB" id="A0A1Y6CXB5"/>
<dbReference type="Proteomes" id="UP000192923">
    <property type="component" value="Unassembled WGS sequence"/>
</dbReference>
<dbReference type="RefSeq" id="WP_085212833.1">
    <property type="nucleotide sequence ID" value="NZ_FXAM01000001.1"/>
</dbReference>
<reference evidence="1 2" key="1">
    <citation type="submission" date="2016-12" db="EMBL/GenBank/DDBJ databases">
        <authorList>
            <person name="Song W.-J."/>
            <person name="Kurnit D.M."/>
        </authorList>
    </citation>
    <scope>NUCLEOTIDE SEQUENCE [LARGE SCALE GENOMIC DNA]</scope>
    <source>
        <strain evidence="1 2">175</strain>
    </source>
</reference>
<organism evidence="1 2">
    <name type="scientific">Methylomagnum ishizawai</name>
    <dbReference type="NCBI Taxonomy" id="1760988"/>
    <lineage>
        <taxon>Bacteria</taxon>
        <taxon>Pseudomonadati</taxon>
        <taxon>Pseudomonadota</taxon>
        <taxon>Gammaproteobacteria</taxon>
        <taxon>Methylococcales</taxon>
        <taxon>Methylococcaceae</taxon>
        <taxon>Methylomagnum</taxon>
    </lineage>
</organism>
<dbReference type="GO" id="GO:0016787">
    <property type="term" value="F:hydrolase activity"/>
    <property type="evidence" value="ECO:0007669"/>
    <property type="project" value="UniProtKB-KW"/>
</dbReference>
<sequence>MNGRDASGGVWREIHGKGGPGHTIVGDVRACYGLYSPQLGDRRDIFVYLPPGYAGGGGPYPVIYMQDGQNLFDQAIAYAGEWRVDETLESLAAEGVAAIVVGVANGGARRLEEYNAYAGQGGAYLDFLVDTVKPLIDQSFRTRPERGATGILGSSMGGLIALHAFFSRPRVFGLAGALSHWMWIAGRIDPAQVCGFVAGSEYAPGRLYLDIGDRECVDATLTGLALAPEQLVVETRRLRDALLAKGYAEGRDFKYLEIAGGGHGEGDWAARLAAVFRFLLGAG</sequence>
<keyword evidence="1" id="KW-0378">Hydrolase</keyword>
<evidence type="ECO:0000313" key="1">
    <source>
        <dbReference type="EMBL" id="SMF94987.1"/>
    </source>
</evidence>
<dbReference type="Pfam" id="PF00756">
    <property type="entry name" value="Esterase"/>
    <property type="match status" value="1"/>
</dbReference>
<dbReference type="InterPro" id="IPR050583">
    <property type="entry name" value="Mycobacterial_A85_antigen"/>
</dbReference>
<dbReference type="InterPro" id="IPR029058">
    <property type="entry name" value="AB_hydrolase_fold"/>
</dbReference>
<evidence type="ECO:0000313" key="2">
    <source>
        <dbReference type="Proteomes" id="UP000192923"/>
    </source>
</evidence>
<dbReference type="EMBL" id="FXAM01000001">
    <property type="protein sequence ID" value="SMF94987.1"/>
    <property type="molecule type" value="Genomic_DNA"/>
</dbReference>
<dbReference type="SUPFAM" id="SSF53474">
    <property type="entry name" value="alpha/beta-Hydrolases"/>
    <property type="match status" value="1"/>
</dbReference>